<organism evidence="4 5">
    <name type="scientific">Sphingobacterium anhuiense</name>
    <dbReference type="NCBI Taxonomy" id="493780"/>
    <lineage>
        <taxon>Bacteria</taxon>
        <taxon>Pseudomonadati</taxon>
        <taxon>Bacteroidota</taxon>
        <taxon>Sphingobacteriia</taxon>
        <taxon>Sphingobacteriales</taxon>
        <taxon>Sphingobacteriaceae</taxon>
        <taxon>Sphingobacterium</taxon>
    </lineage>
</organism>
<name>A0ABW5YYZ4_9SPHI</name>
<dbReference type="PANTHER" id="PTHR30273">
    <property type="entry name" value="PERIPLASMIC SIGNAL SENSOR AND SIGMA FACTOR ACTIVATOR FECR-RELATED"/>
    <property type="match status" value="1"/>
</dbReference>
<evidence type="ECO:0000259" key="3">
    <source>
        <dbReference type="Pfam" id="PF16344"/>
    </source>
</evidence>
<dbReference type="Pfam" id="PF04773">
    <property type="entry name" value="FecR"/>
    <property type="match status" value="1"/>
</dbReference>
<proteinExistence type="predicted"/>
<reference evidence="5" key="1">
    <citation type="journal article" date="2019" name="Int. J. Syst. Evol. Microbiol.">
        <title>The Global Catalogue of Microorganisms (GCM) 10K type strain sequencing project: providing services to taxonomists for standard genome sequencing and annotation.</title>
        <authorList>
            <consortium name="The Broad Institute Genomics Platform"/>
            <consortium name="The Broad Institute Genome Sequencing Center for Infectious Disease"/>
            <person name="Wu L."/>
            <person name="Ma J."/>
        </authorList>
    </citation>
    <scope>NUCLEOTIDE SEQUENCE [LARGE SCALE GENOMIC DNA]</scope>
    <source>
        <strain evidence="5">KCTC 22209</strain>
    </source>
</reference>
<protein>
    <submittedName>
        <fullName evidence="4">FecR family protein</fullName>
    </submittedName>
</protein>
<keyword evidence="1" id="KW-1133">Transmembrane helix</keyword>
<dbReference type="PANTHER" id="PTHR30273:SF2">
    <property type="entry name" value="PROTEIN FECR"/>
    <property type="match status" value="1"/>
</dbReference>
<evidence type="ECO:0000313" key="5">
    <source>
        <dbReference type="Proteomes" id="UP001597509"/>
    </source>
</evidence>
<dbReference type="EMBL" id="JBHUPE010000007">
    <property type="protein sequence ID" value="MFD2905744.1"/>
    <property type="molecule type" value="Genomic_DNA"/>
</dbReference>
<dbReference type="Gene3D" id="2.60.120.1440">
    <property type="match status" value="1"/>
</dbReference>
<dbReference type="InterPro" id="IPR006860">
    <property type="entry name" value="FecR"/>
</dbReference>
<sequence>MKDQEIIDLLTRYKNRTCTESEKRTVESWYNTLDFKHAITSGEYESIKEQSWNRVNPIQKKKNNLYRYAAILIAFLSFSVLIYYVSQTNKPTLVELSRIKPGTNRATLILGQKDSLDLTQLKIGSVVESNGIKIKKLADGTISYEVKQTASTTGLHNKLIVPRGGQYRIILSDSSVILVNSESEIEFPSRFNETERRIKMVGEGYFEVAKHKSKPFIVQSKEQEVTVLGTKFNIEAYRNDKYITTTLVEGKVSVASEKEQVLLKPGEQSIFDGEKILISKAKIASTTAWKDNLFIFQSAPLGNIMQKIARWYNIEVTFENKELAQIQFTGSISKYQDIEQVLQLLEMTDKVKFAIEYQTIYVKTK</sequence>
<comment type="caution">
    <text evidence="4">The sequence shown here is derived from an EMBL/GenBank/DDBJ whole genome shotgun (WGS) entry which is preliminary data.</text>
</comment>
<dbReference type="PIRSF" id="PIRSF018266">
    <property type="entry name" value="FecR"/>
    <property type="match status" value="1"/>
</dbReference>
<evidence type="ECO:0000259" key="2">
    <source>
        <dbReference type="Pfam" id="PF04773"/>
    </source>
</evidence>
<feature type="domain" description="Protein FecR C-terminal" evidence="3">
    <location>
        <begin position="294"/>
        <end position="362"/>
    </location>
</feature>
<feature type="domain" description="FecR protein" evidence="2">
    <location>
        <begin position="162"/>
        <end position="252"/>
    </location>
</feature>
<keyword evidence="1" id="KW-0812">Transmembrane</keyword>
<dbReference type="Proteomes" id="UP001597509">
    <property type="component" value="Unassembled WGS sequence"/>
</dbReference>
<accession>A0ABW5YYZ4</accession>
<evidence type="ECO:0000313" key="4">
    <source>
        <dbReference type="EMBL" id="MFD2905744.1"/>
    </source>
</evidence>
<dbReference type="Pfam" id="PF16344">
    <property type="entry name" value="FecR_C"/>
    <property type="match status" value="1"/>
</dbReference>
<feature type="transmembrane region" description="Helical" evidence="1">
    <location>
        <begin position="65"/>
        <end position="85"/>
    </location>
</feature>
<keyword evidence="5" id="KW-1185">Reference proteome</keyword>
<dbReference type="Gene3D" id="3.55.50.30">
    <property type="match status" value="1"/>
</dbReference>
<keyword evidence="1" id="KW-0472">Membrane</keyword>
<evidence type="ECO:0000256" key="1">
    <source>
        <dbReference type="SAM" id="Phobius"/>
    </source>
</evidence>
<gene>
    <name evidence="4" type="ORF">ACFS6I_17580</name>
</gene>
<dbReference type="InterPro" id="IPR012373">
    <property type="entry name" value="Ferrdict_sens_TM"/>
</dbReference>
<dbReference type="InterPro" id="IPR032508">
    <property type="entry name" value="FecR_C"/>
</dbReference>
<dbReference type="RefSeq" id="WP_380922535.1">
    <property type="nucleotide sequence ID" value="NZ_JBHUPE010000007.1"/>
</dbReference>